<sequence length="752" mass="84615">MPILETPHAPDAPGTYLLHCRPQVVFHLGHLRMLNVLYQLLTNGNTVIILLITYDEHDPNNRTMKRRLAEDTELTKEFYKAYLGFSHPNLRIVTTAEIPSDEAAIRRIQKNYAALYAEGNSAVRYLVDKHARPWSSPNILFVPKCIQAIEALAPDALIAGAKHRPIADCFDAILEREGRGTTSYLFDHFYDLSMATAMDHVRSVQNYIDVSDHEDLVLHKLNLLSEQVDRRSTWVSHFFDMIFVPAPERIKTGIPAVHSYESARVLALTKFLANVRHLIPYAPAEKDQVVDINWSDAMFRQLGPEEQSDVERIATSLYVGQTYRSIAIHKIMKGGKSGSRVFGVREFEDENAARIANVSVLKVGPAEHILAERRNYQRFIEPRRTGAFMAVRSSDAIIGNQAGIVYDDAGRFLGIEPTGQLEPLTALFTPGLLGLERIREVLDDLYSRHLHEVLYKHGVRRDVAQIRRPLNEFLPADFRVLVGTVDRRPVGEHPSAPVLGSDDVLRVGIRVTETDLVRSFCRGYTLSTHQKIDLDLSELGERQLNVIAVDAELVVTGVVQETRDSWFRRTLGEIGLNYADGKLVFSPGNAIEDPVARLDRVLDREYRNVVMSAIHGDLHAGNVLWGSEKYGIIDYGKMRQDWPALYDAAFLAADVQSAVTAGRLSLAGVHAVEQLLAFGTQKGDVLVADDLQSILDLFQYENQCVEVRDLGPRDLYYALVAAVLLGRLKFDLPRQEKRMSVALADWFLRRVA</sequence>
<dbReference type="SUPFAM" id="SSF52374">
    <property type="entry name" value="Nucleotidylyl transferase"/>
    <property type="match status" value="1"/>
</dbReference>
<evidence type="ECO:0000313" key="2">
    <source>
        <dbReference type="EMBL" id="BCJ46473.1"/>
    </source>
</evidence>
<protein>
    <recommendedName>
        <fullName evidence="1">Ternary complex associated domain-containing protein</fullName>
    </recommendedName>
</protein>
<dbReference type="SUPFAM" id="SSF56112">
    <property type="entry name" value="Protein kinase-like (PK-like)"/>
    <property type="match status" value="1"/>
</dbReference>
<evidence type="ECO:0000313" key="3">
    <source>
        <dbReference type="Proteomes" id="UP000676967"/>
    </source>
</evidence>
<dbReference type="EMBL" id="AP023356">
    <property type="protein sequence ID" value="BCJ46473.1"/>
    <property type="molecule type" value="Genomic_DNA"/>
</dbReference>
<feature type="domain" description="Ternary complex associated" evidence="1">
    <location>
        <begin position="328"/>
        <end position="688"/>
    </location>
</feature>
<reference evidence="2 3" key="1">
    <citation type="submission" date="2020-08" db="EMBL/GenBank/DDBJ databases">
        <title>Whole genome shotgun sequence of Actinoplanes ianthinogenes NBRC 13996.</title>
        <authorList>
            <person name="Komaki H."/>
            <person name="Tamura T."/>
        </authorList>
    </citation>
    <scope>NUCLEOTIDE SEQUENCE [LARGE SCALE GENOMIC DNA]</scope>
    <source>
        <strain evidence="2 3">NBRC 13996</strain>
    </source>
</reference>
<accession>A0ABM7M4L6</accession>
<dbReference type="Pfam" id="PF19974">
    <property type="entry name" value="TCAD9"/>
    <property type="match status" value="1"/>
</dbReference>
<keyword evidence="3" id="KW-1185">Reference proteome</keyword>
<dbReference type="Proteomes" id="UP000676967">
    <property type="component" value="Chromosome"/>
</dbReference>
<evidence type="ECO:0000259" key="1">
    <source>
        <dbReference type="Pfam" id="PF19974"/>
    </source>
</evidence>
<name>A0ABM7M4L6_9ACTN</name>
<dbReference type="InterPro" id="IPR011009">
    <property type="entry name" value="Kinase-like_dom_sf"/>
</dbReference>
<proteinExistence type="predicted"/>
<organism evidence="2 3">
    <name type="scientific">Actinoplanes ianthinogenes</name>
    <dbReference type="NCBI Taxonomy" id="122358"/>
    <lineage>
        <taxon>Bacteria</taxon>
        <taxon>Bacillati</taxon>
        <taxon>Actinomycetota</taxon>
        <taxon>Actinomycetes</taxon>
        <taxon>Micromonosporales</taxon>
        <taxon>Micromonosporaceae</taxon>
        <taxon>Actinoplanes</taxon>
    </lineage>
</organism>
<dbReference type="RefSeq" id="WP_189333959.1">
    <property type="nucleotide sequence ID" value="NZ_AP023356.1"/>
</dbReference>
<gene>
    <name evidence="2" type="ORF">Aiant_71300</name>
</gene>
<dbReference type="InterPro" id="IPR045544">
    <property type="entry name" value="TCAD9"/>
</dbReference>